<reference evidence="3 4" key="1">
    <citation type="submission" date="2023-07" db="EMBL/GenBank/DDBJ databases">
        <title>Sequencing the genomes of 1000 actinobacteria strains.</title>
        <authorList>
            <person name="Klenk H.-P."/>
        </authorList>
    </citation>
    <scope>NUCLEOTIDE SEQUENCE [LARGE SCALE GENOMIC DNA]</scope>
    <source>
        <strain evidence="3 4">DSM 44508</strain>
    </source>
</reference>
<dbReference type="Proteomes" id="UP001183619">
    <property type="component" value="Unassembled WGS sequence"/>
</dbReference>
<dbReference type="InterPro" id="IPR015943">
    <property type="entry name" value="WD40/YVTN_repeat-like_dom_sf"/>
</dbReference>
<name>A0ABU2B5E6_9CORY</name>
<dbReference type="InterPro" id="IPR051200">
    <property type="entry name" value="Host-pathogen_enzymatic-act"/>
</dbReference>
<gene>
    <name evidence="3" type="ORF">J2S37_000368</name>
</gene>
<dbReference type="SUPFAM" id="SSF51004">
    <property type="entry name" value="C-terminal (heme d1) domain of cytochrome cd1-nitrite reductase"/>
    <property type="match status" value="1"/>
</dbReference>
<evidence type="ECO:0000256" key="2">
    <source>
        <dbReference type="SAM" id="SignalP"/>
    </source>
</evidence>
<dbReference type="InterPro" id="IPR011048">
    <property type="entry name" value="Haem_d1_sf"/>
</dbReference>
<keyword evidence="2" id="KW-0732">Signal</keyword>
<keyword evidence="4" id="KW-1185">Reference proteome</keyword>
<keyword evidence="1" id="KW-0812">Transmembrane</keyword>
<protein>
    <submittedName>
        <fullName evidence="3">YVTN family beta-propeller protein</fullName>
    </submittedName>
</protein>
<sequence>MKKTYAVQRALAGMMSVALITGGLGVVTASPALAHQVQCVKEPQVRKGIGAGELTIVEESVVPGGVVTIKGTGFEARPADGGFIGIKINQNDNKWPEDQSAGSGLAFEGGATTLHLPGSQVKDGAFEVKVVLPSDLGDGNHVITFVAGNDGGPGISRPILVKVLHDPAHPCIPAGTVAEPKASAEPNVLPNDGRFGKAGDIVVNTNVTGFTPGETVAAKLGDQVLKPLRDRAVKVKEDGTASASFVVPGAGLRPGQHTITVHTTKENLNTTFTTEPAATVSNNAAAGSTSTLSVAHLPVGAKVTGVGTEGANWLSEAQAATEVDGKVVIEGVKVPANAPFGGQVFFTYVVGDTAPVTAKTNSKVNASTDAVGEDAYSVITRKVPAGLYQSAVNSDKGLLFVTQAVRTSSSTLMKLNADTLETIAENKDLGSDGKDGVMAAYGIGLDNKRELVWITNTRHDTVSVYKQSDLSLVKHFDKGETNHPRDIVIDERTGKAYVTAAGGNTIDIFDLSKEGGKRAGQIDLGDFPTPMSIEYLPEQNLLFTTSRGKPKAVRVDLTTEKATVIDLPADKVAAASGIAYDPATKNLFIASQDSGNTVVINSETGAFVKEIPTGALALNAHYNPRDKRVYITNRGAGTVTVIDPAELKVVANLPAGKFANHISVGANGAVYAVNKAAEKEGDINVDTISRFQLKNLPPADNTGGSSVGNLGNVGKILLGVLGAVGILGVLGAVAAALVKFGLIPAHLVPAPLRGALG</sequence>
<dbReference type="InterPro" id="IPR011964">
    <property type="entry name" value="YVTN_b-propeller_repeat"/>
</dbReference>
<keyword evidence="1" id="KW-1133">Transmembrane helix</keyword>
<dbReference type="PANTHER" id="PTHR47197:SF3">
    <property type="entry name" value="DIHYDRO-HEME D1 DEHYDROGENASE"/>
    <property type="match status" value="1"/>
</dbReference>
<feature type="signal peptide" evidence="2">
    <location>
        <begin position="1"/>
        <end position="34"/>
    </location>
</feature>
<dbReference type="RefSeq" id="WP_277104455.1">
    <property type="nucleotide sequence ID" value="NZ_BAAAJS010000025.1"/>
</dbReference>
<dbReference type="PANTHER" id="PTHR47197">
    <property type="entry name" value="PROTEIN NIRF"/>
    <property type="match status" value="1"/>
</dbReference>
<organism evidence="3 4">
    <name type="scientific">Corynebacterium felinum</name>
    <dbReference type="NCBI Taxonomy" id="131318"/>
    <lineage>
        <taxon>Bacteria</taxon>
        <taxon>Bacillati</taxon>
        <taxon>Actinomycetota</taxon>
        <taxon>Actinomycetes</taxon>
        <taxon>Mycobacteriales</taxon>
        <taxon>Corynebacteriaceae</taxon>
        <taxon>Corynebacterium</taxon>
    </lineage>
</organism>
<comment type="caution">
    <text evidence="3">The sequence shown here is derived from an EMBL/GenBank/DDBJ whole genome shotgun (WGS) entry which is preliminary data.</text>
</comment>
<evidence type="ECO:0000313" key="4">
    <source>
        <dbReference type="Proteomes" id="UP001183619"/>
    </source>
</evidence>
<proteinExistence type="predicted"/>
<feature type="chain" id="PRO_5045920567" evidence="2">
    <location>
        <begin position="35"/>
        <end position="757"/>
    </location>
</feature>
<evidence type="ECO:0000313" key="3">
    <source>
        <dbReference type="EMBL" id="MDR7353830.1"/>
    </source>
</evidence>
<dbReference type="EMBL" id="JAVDYF010000001">
    <property type="protein sequence ID" value="MDR7353830.1"/>
    <property type="molecule type" value="Genomic_DNA"/>
</dbReference>
<accession>A0ABU2B5E6</accession>
<evidence type="ECO:0000256" key="1">
    <source>
        <dbReference type="SAM" id="Phobius"/>
    </source>
</evidence>
<dbReference type="NCBIfam" id="TIGR02276">
    <property type="entry name" value="beta_rpt_yvtn"/>
    <property type="match status" value="1"/>
</dbReference>
<keyword evidence="1" id="KW-0472">Membrane</keyword>
<feature type="transmembrane region" description="Helical" evidence="1">
    <location>
        <begin position="716"/>
        <end position="738"/>
    </location>
</feature>
<dbReference type="Gene3D" id="2.130.10.10">
    <property type="entry name" value="YVTN repeat-like/Quinoprotein amine dehydrogenase"/>
    <property type="match status" value="1"/>
</dbReference>